<evidence type="ECO:0000313" key="1">
    <source>
        <dbReference type="EMBL" id="OCH18564.1"/>
    </source>
</evidence>
<dbReference type="Proteomes" id="UP000093523">
    <property type="component" value="Unassembled WGS sequence"/>
</dbReference>
<name>A0A1B9NVE5_ALILO</name>
<dbReference type="STRING" id="688.A6E04_01715"/>
<dbReference type="OrthoDB" id="1495789at2"/>
<accession>A0A1B9NVE5</accession>
<evidence type="ECO:0000313" key="2">
    <source>
        <dbReference type="Proteomes" id="UP000093523"/>
    </source>
</evidence>
<comment type="caution">
    <text evidence="1">The sequence shown here is derived from an EMBL/GenBank/DDBJ whole genome shotgun (WGS) entry which is preliminary data.</text>
</comment>
<dbReference type="AlphaFoldDB" id="A0A1B9NVE5"/>
<proteinExistence type="predicted"/>
<gene>
    <name evidence="1" type="ORF">A6E04_01715</name>
</gene>
<dbReference type="EMBL" id="MAJU01000024">
    <property type="protein sequence ID" value="OCH18564.1"/>
    <property type="molecule type" value="Genomic_DNA"/>
</dbReference>
<protein>
    <submittedName>
        <fullName evidence="1">Uncharacterized protein</fullName>
    </submittedName>
</protein>
<sequence length="288" mass="33838">MSKSVYIISKPLQLSVAEIINNREPSSEVFVTDMFFNARGIFENLKKQKRWAKVFFVANRFQSFFLAALRKPQKLYIDGDIGTRLALYIFMFKVLSGCKCIYVYEEGIGTYRNDIYLNGFKKRLLEKFGIATYFGGSRFCNGVYVFNPELYIKVHGWKKSFEVNLLSQSILDYMKEYYDELCDLYEFNEESVTRGDKVELYITSYDVDQKILQNFENNHGHAFVKLHPHLKENTFSAYFTKVEFVSNCIPAELFILKLSKNYKDVVIYHHGSSVQEYMPLNNVEFIRI</sequence>
<organism evidence="1 2">
    <name type="scientific">Aliivibrio logei</name>
    <name type="common">Vibrio logei</name>
    <dbReference type="NCBI Taxonomy" id="688"/>
    <lineage>
        <taxon>Bacteria</taxon>
        <taxon>Pseudomonadati</taxon>
        <taxon>Pseudomonadota</taxon>
        <taxon>Gammaproteobacteria</taxon>
        <taxon>Vibrionales</taxon>
        <taxon>Vibrionaceae</taxon>
        <taxon>Aliivibrio</taxon>
    </lineage>
</organism>
<reference evidence="1 2" key="1">
    <citation type="submission" date="2016-06" db="EMBL/GenBank/DDBJ databases">
        <authorList>
            <person name="Kjaerup R.B."/>
            <person name="Dalgaard T.S."/>
            <person name="Juul-Madsen H.R."/>
        </authorList>
    </citation>
    <scope>NUCLEOTIDE SEQUENCE [LARGE SCALE GENOMIC DNA]</scope>
    <source>
        <strain evidence="1 2">1S159</strain>
    </source>
</reference>
<dbReference type="RefSeq" id="WP_065611838.1">
    <property type="nucleotide sequence ID" value="NZ_CAWMPN010000024.1"/>
</dbReference>